<keyword evidence="3 5" id="KW-1133">Transmembrane helix</keyword>
<proteinExistence type="inferred from homology"/>
<feature type="transmembrane region" description="Helical" evidence="5">
    <location>
        <begin position="182"/>
        <end position="204"/>
    </location>
</feature>
<feature type="transmembrane region" description="Helical" evidence="5">
    <location>
        <begin position="216"/>
        <end position="237"/>
    </location>
</feature>
<keyword evidence="4 5" id="KW-0472">Membrane</keyword>
<evidence type="ECO:0000256" key="3">
    <source>
        <dbReference type="ARBA" id="ARBA00022989"/>
    </source>
</evidence>
<feature type="transmembrane region" description="Helical" evidence="5">
    <location>
        <begin position="112"/>
        <end position="130"/>
    </location>
</feature>
<dbReference type="EMBL" id="JAME01000004">
    <property type="protein sequence ID" value="ETX30323.1"/>
    <property type="molecule type" value="Genomic_DNA"/>
</dbReference>
<dbReference type="PANTHER" id="PTHR43483:SF3">
    <property type="entry name" value="MEMBRANE TRANSPORTER PROTEIN HI_0806-RELATED"/>
    <property type="match status" value="1"/>
</dbReference>
<accession>X7FC52</accession>
<dbReference type="OrthoDB" id="457670at2"/>
<dbReference type="STRING" id="1449351.RISW2_15930"/>
<organism evidence="6 7">
    <name type="scientific">Roseivivax isoporae LMG 25204</name>
    <dbReference type="NCBI Taxonomy" id="1449351"/>
    <lineage>
        <taxon>Bacteria</taxon>
        <taxon>Pseudomonadati</taxon>
        <taxon>Pseudomonadota</taxon>
        <taxon>Alphaproteobacteria</taxon>
        <taxon>Rhodobacterales</taxon>
        <taxon>Roseobacteraceae</taxon>
        <taxon>Roseivivax</taxon>
    </lineage>
</organism>
<dbReference type="InterPro" id="IPR002781">
    <property type="entry name" value="TM_pro_TauE-like"/>
</dbReference>
<comment type="caution">
    <text evidence="6">The sequence shown here is derived from an EMBL/GenBank/DDBJ whole genome shotgun (WGS) entry which is preliminary data.</text>
</comment>
<dbReference type="eggNOG" id="COG0730">
    <property type="taxonomic scope" value="Bacteria"/>
</dbReference>
<dbReference type="GO" id="GO:0005886">
    <property type="term" value="C:plasma membrane"/>
    <property type="evidence" value="ECO:0007669"/>
    <property type="project" value="UniProtKB-SubCell"/>
</dbReference>
<dbReference type="RefSeq" id="WP_043766761.1">
    <property type="nucleotide sequence ID" value="NZ_JAME01000004.1"/>
</dbReference>
<dbReference type="PATRIC" id="fig|1449351.3.peg.745"/>
<evidence type="ECO:0000256" key="4">
    <source>
        <dbReference type="ARBA" id="ARBA00023136"/>
    </source>
</evidence>
<sequence length="271" mass="28074">MTFDDLWLFLPLLLATGGFSGVISGLLGIGGGIFLVPVFLFVFTRFGVSDAVVMQLCVGTSTATVVATSLRSVLSHHKRGAVDVAALRLFAPWLSVGAVGGVIAATSMRSDTLMAVFGTIALVMGFYILAGNPRWRVAETLPRRRVAAPLGGFIGFVCAMMGIGGGTFGVPTLTAFGRSVHVAIATAAGFGLLVSLPAALAYLVRTPSAPVPPLTAGFVSLPAFAVTVIATFLTVPIGVRLAHVLPAQTLRRVFAAFIILAALNMLRKAFG</sequence>
<evidence type="ECO:0000256" key="1">
    <source>
        <dbReference type="ARBA" id="ARBA00004141"/>
    </source>
</evidence>
<feature type="transmembrane region" description="Helical" evidence="5">
    <location>
        <begin position="52"/>
        <end position="74"/>
    </location>
</feature>
<name>X7FC52_9RHOB</name>
<feature type="transmembrane region" description="Helical" evidence="5">
    <location>
        <begin position="249"/>
        <end position="266"/>
    </location>
</feature>
<dbReference type="AlphaFoldDB" id="X7FC52"/>
<feature type="transmembrane region" description="Helical" evidence="5">
    <location>
        <begin position="86"/>
        <end position="106"/>
    </location>
</feature>
<dbReference type="Proteomes" id="UP000023430">
    <property type="component" value="Unassembled WGS sequence"/>
</dbReference>
<protein>
    <recommendedName>
        <fullName evidence="5">Probable membrane transporter protein</fullName>
    </recommendedName>
</protein>
<evidence type="ECO:0000313" key="6">
    <source>
        <dbReference type="EMBL" id="ETX30323.1"/>
    </source>
</evidence>
<feature type="transmembrane region" description="Helical" evidence="5">
    <location>
        <begin position="150"/>
        <end position="170"/>
    </location>
</feature>
<evidence type="ECO:0000256" key="5">
    <source>
        <dbReference type="RuleBase" id="RU363041"/>
    </source>
</evidence>
<evidence type="ECO:0000313" key="7">
    <source>
        <dbReference type="Proteomes" id="UP000023430"/>
    </source>
</evidence>
<gene>
    <name evidence="6" type="ORF">RISW2_15930</name>
</gene>
<keyword evidence="7" id="KW-1185">Reference proteome</keyword>
<evidence type="ECO:0000256" key="2">
    <source>
        <dbReference type="ARBA" id="ARBA00022692"/>
    </source>
</evidence>
<keyword evidence="5" id="KW-1003">Cell membrane</keyword>
<reference evidence="6 7" key="1">
    <citation type="submission" date="2014-01" db="EMBL/GenBank/DDBJ databases">
        <title>Roseivivax isoporae LMG 25204 Genome Sequencing.</title>
        <authorList>
            <person name="Lai Q."/>
            <person name="Li G."/>
            <person name="Shao Z."/>
        </authorList>
    </citation>
    <scope>NUCLEOTIDE SEQUENCE [LARGE SCALE GENOMIC DNA]</scope>
    <source>
        <strain evidence="6 7">LMG 25204</strain>
    </source>
</reference>
<keyword evidence="2 5" id="KW-0812">Transmembrane</keyword>
<comment type="subcellular location">
    <subcellularLocation>
        <location evidence="5">Cell membrane</location>
        <topology evidence="5">Multi-pass membrane protein</topology>
    </subcellularLocation>
    <subcellularLocation>
        <location evidence="1">Membrane</location>
        <topology evidence="1">Multi-pass membrane protein</topology>
    </subcellularLocation>
</comment>
<dbReference type="PANTHER" id="PTHR43483">
    <property type="entry name" value="MEMBRANE TRANSPORTER PROTEIN HI_0806-RELATED"/>
    <property type="match status" value="1"/>
</dbReference>
<feature type="transmembrane region" description="Helical" evidence="5">
    <location>
        <begin position="7"/>
        <end position="40"/>
    </location>
</feature>
<comment type="similarity">
    <text evidence="5">Belongs to the 4-toluene sulfonate uptake permease (TSUP) (TC 2.A.102) family.</text>
</comment>
<dbReference type="Pfam" id="PF01925">
    <property type="entry name" value="TauE"/>
    <property type="match status" value="1"/>
</dbReference>